<feature type="region of interest" description="Disordered" evidence="1">
    <location>
        <begin position="11"/>
        <end position="34"/>
    </location>
</feature>
<gene>
    <name evidence="2" type="ORF">DFH07DRAFT_775274</name>
</gene>
<comment type="caution">
    <text evidence="2">The sequence shown here is derived from an EMBL/GenBank/DDBJ whole genome shotgun (WGS) entry which is preliminary data.</text>
</comment>
<dbReference type="EMBL" id="JARJLG010000083">
    <property type="protein sequence ID" value="KAJ7750143.1"/>
    <property type="molecule type" value="Genomic_DNA"/>
</dbReference>
<organism evidence="2 3">
    <name type="scientific">Mycena maculata</name>
    <dbReference type="NCBI Taxonomy" id="230809"/>
    <lineage>
        <taxon>Eukaryota</taxon>
        <taxon>Fungi</taxon>
        <taxon>Dikarya</taxon>
        <taxon>Basidiomycota</taxon>
        <taxon>Agaricomycotina</taxon>
        <taxon>Agaricomycetes</taxon>
        <taxon>Agaricomycetidae</taxon>
        <taxon>Agaricales</taxon>
        <taxon>Marasmiineae</taxon>
        <taxon>Mycenaceae</taxon>
        <taxon>Mycena</taxon>
    </lineage>
</organism>
<keyword evidence="3" id="KW-1185">Reference proteome</keyword>
<dbReference type="Proteomes" id="UP001215280">
    <property type="component" value="Unassembled WGS sequence"/>
</dbReference>
<evidence type="ECO:0000313" key="3">
    <source>
        <dbReference type="Proteomes" id="UP001215280"/>
    </source>
</evidence>
<protein>
    <submittedName>
        <fullName evidence="2">Uncharacterized protein</fullName>
    </submittedName>
</protein>
<dbReference type="AlphaFoldDB" id="A0AAD7IVA4"/>
<evidence type="ECO:0000256" key="1">
    <source>
        <dbReference type="SAM" id="MobiDB-lite"/>
    </source>
</evidence>
<proteinExistence type="predicted"/>
<name>A0AAD7IVA4_9AGAR</name>
<reference evidence="2" key="1">
    <citation type="submission" date="2023-03" db="EMBL/GenBank/DDBJ databases">
        <title>Massive genome expansion in bonnet fungi (Mycena s.s.) driven by repeated elements and novel gene families across ecological guilds.</title>
        <authorList>
            <consortium name="Lawrence Berkeley National Laboratory"/>
            <person name="Harder C.B."/>
            <person name="Miyauchi S."/>
            <person name="Viragh M."/>
            <person name="Kuo A."/>
            <person name="Thoen E."/>
            <person name="Andreopoulos B."/>
            <person name="Lu D."/>
            <person name="Skrede I."/>
            <person name="Drula E."/>
            <person name="Henrissat B."/>
            <person name="Morin E."/>
            <person name="Kohler A."/>
            <person name="Barry K."/>
            <person name="LaButti K."/>
            <person name="Morin E."/>
            <person name="Salamov A."/>
            <person name="Lipzen A."/>
            <person name="Mereny Z."/>
            <person name="Hegedus B."/>
            <person name="Baldrian P."/>
            <person name="Stursova M."/>
            <person name="Weitz H."/>
            <person name="Taylor A."/>
            <person name="Grigoriev I.V."/>
            <person name="Nagy L.G."/>
            <person name="Martin F."/>
            <person name="Kauserud H."/>
        </authorList>
    </citation>
    <scope>NUCLEOTIDE SEQUENCE</scope>
    <source>
        <strain evidence="2">CBHHK188m</strain>
    </source>
</reference>
<accession>A0AAD7IVA4</accession>
<sequence>MALLFLPKVSGPRVPSTSRAVAQPPQGPFIGYNDTHPSRSRLMPCSSDDLVIVQTDFPKGWENGHHPDDYKILSAPIEPEYFINSRYKHVRMWFRISFKIADGQYMPMSFLVNTNAPWWLYLGDKALETLTKHGRLEDSCIRLQNGLDVRVAITPDSHQPTNLIGIELIQKFELSVKPGSWRWMNGIGYW</sequence>
<evidence type="ECO:0000313" key="2">
    <source>
        <dbReference type="EMBL" id="KAJ7750143.1"/>
    </source>
</evidence>